<evidence type="ECO:0000259" key="1">
    <source>
        <dbReference type="PROSITE" id="PS50995"/>
    </source>
</evidence>
<evidence type="ECO:0000313" key="3">
    <source>
        <dbReference type="Proteomes" id="UP000184501"/>
    </source>
</evidence>
<dbReference type="GO" id="GO:0003677">
    <property type="term" value="F:DNA binding"/>
    <property type="evidence" value="ECO:0007669"/>
    <property type="project" value="UniProtKB-KW"/>
</dbReference>
<dbReference type="Gene3D" id="1.10.10.10">
    <property type="entry name" value="Winged helix-like DNA-binding domain superfamily/Winged helix DNA-binding domain"/>
    <property type="match status" value="1"/>
</dbReference>
<evidence type="ECO:0000313" key="2">
    <source>
        <dbReference type="EMBL" id="SHG36580.1"/>
    </source>
</evidence>
<dbReference type="PANTHER" id="PTHR33164:SF106">
    <property type="entry name" value="TRANSCRIPTIONAL REGULATORY PROTEIN"/>
    <property type="match status" value="1"/>
</dbReference>
<dbReference type="PANTHER" id="PTHR33164">
    <property type="entry name" value="TRANSCRIPTIONAL REGULATOR, MARR FAMILY"/>
    <property type="match status" value="1"/>
</dbReference>
<dbReference type="SUPFAM" id="SSF46785">
    <property type="entry name" value="Winged helix' DNA-binding domain"/>
    <property type="match status" value="1"/>
</dbReference>
<accession>A0A1M5J8M7</accession>
<protein>
    <submittedName>
        <fullName evidence="2">DNA-binding transcriptional regulator, MarR family</fullName>
    </submittedName>
</protein>
<sequence length="159" mass="17768">MSTPLNVPDDAERVYREYLTAVVLHGQAVADAVGMHTTDAYALNVLGVHGALTAGELAERTGLTTGAVTRLVDRLERTGAVRRTRDPDDRRRVIIEPVARADDPTEELLAPARERIADVFRSYDAEQIRVLFDYFARAAPALRDATDEMRRIARRRRSP</sequence>
<dbReference type="GO" id="GO:0006950">
    <property type="term" value="P:response to stress"/>
    <property type="evidence" value="ECO:0007669"/>
    <property type="project" value="TreeGrafter"/>
</dbReference>
<keyword evidence="3" id="KW-1185">Reference proteome</keyword>
<dbReference type="GO" id="GO:0003700">
    <property type="term" value="F:DNA-binding transcription factor activity"/>
    <property type="evidence" value="ECO:0007669"/>
    <property type="project" value="InterPro"/>
</dbReference>
<organism evidence="2 3">
    <name type="scientific">Streptoalloteichus hindustanus</name>
    <dbReference type="NCBI Taxonomy" id="2017"/>
    <lineage>
        <taxon>Bacteria</taxon>
        <taxon>Bacillati</taxon>
        <taxon>Actinomycetota</taxon>
        <taxon>Actinomycetes</taxon>
        <taxon>Pseudonocardiales</taxon>
        <taxon>Pseudonocardiaceae</taxon>
        <taxon>Streptoalloteichus</taxon>
    </lineage>
</organism>
<dbReference type="SMART" id="SM00347">
    <property type="entry name" value="HTH_MARR"/>
    <property type="match status" value="1"/>
</dbReference>
<dbReference type="Proteomes" id="UP000184501">
    <property type="component" value="Unassembled WGS sequence"/>
</dbReference>
<dbReference type="InterPro" id="IPR000835">
    <property type="entry name" value="HTH_MarR-typ"/>
</dbReference>
<feature type="domain" description="HTH marR-type" evidence="1">
    <location>
        <begin position="1"/>
        <end position="140"/>
    </location>
</feature>
<name>A0A1M5J8M7_STRHI</name>
<dbReference type="InterPro" id="IPR036390">
    <property type="entry name" value="WH_DNA-bd_sf"/>
</dbReference>
<dbReference type="InterPro" id="IPR036388">
    <property type="entry name" value="WH-like_DNA-bd_sf"/>
</dbReference>
<dbReference type="PROSITE" id="PS50995">
    <property type="entry name" value="HTH_MARR_2"/>
    <property type="match status" value="1"/>
</dbReference>
<dbReference type="RefSeq" id="WP_073487180.1">
    <property type="nucleotide sequence ID" value="NZ_FQVN01000008.1"/>
</dbReference>
<dbReference type="STRING" id="2017.SAMN05444320_108169"/>
<dbReference type="AlphaFoldDB" id="A0A1M5J8M7"/>
<gene>
    <name evidence="2" type="ORF">SAMN05444320_108169</name>
</gene>
<keyword evidence="2" id="KW-0238">DNA-binding</keyword>
<proteinExistence type="predicted"/>
<reference evidence="2 3" key="1">
    <citation type="submission" date="2016-11" db="EMBL/GenBank/DDBJ databases">
        <authorList>
            <person name="Jaros S."/>
            <person name="Januszkiewicz K."/>
            <person name="Wedrychowicz H."/>
        </authorList>
    </citation>
    <scope>NUCLEOTIDE SEQUENCE [LARGE SCALE GENOMIC DNA]</scope>
    <source>
        <strain evidence="2 3">DSM 44523</strain>
    </source>
</reference>
<dbReference type="EMBL" id="FQVN01000008">
    <property type="protein sequence ID" value="SHG36580.1"/>
    <property type="molecule type" value="Genomic_DNA"/>
</dbReference>
<dbReference type="InterPro" id="IPR039422">
    <property type="entry name" value="MarR/SlyA-like"/>
</dbReference>
<dbReference type="Pfam" id="PF12802">
    <property type="entry name" value="MarR_2"/>
    <property type="match status" value="1"/>
</dbReference>